<feature type="transmembrane region" description="Helical" evidence="1">
    <location>
        <begin position="162"/>
        <end position="181"/>
    </location>
</feature>
<accession>A0A1W0WDN3</accession>
<dbReference type="GO" id="GO:0036038">
    <property type="term" value="C:MKS complex"/>
    <property type="evidence" value="ECO:0007669"/>
    <property type="project" value="InterPro"/>
</dbReference>
<keyword evidence="1" id="KW-0812">Transmembrane</keyword>
<keyword evidence="1" id="KW-1133">Transmembrane helix</keyword>
<dbReference type="OrthoDB" id="419138at2759"/>
<sequence length="527" mass="59085">MELIPAVLMAITVSCTLFVAFIYSLGWWKRQALPAPDLPFLANAVGELCGGFANAVFCTLIFTGIFENLILVTGFGFRLDRDRRGTWLADQEFLAWFLAAFGCKTVHVLYVLYRQCTLDVFIVDWEQGNTVESHAKGGCIWRTYFVANQLLLLQVTRRISPVLLFSIGYLCVTLIPGIVAIDSGEGLLLQWAMLAFNFTTPSSSSASAVVVPHLGPYYVFSVAAVTLCVAALVLLTLAVFRDRFGGNRTKEFVDMCSWLNCSIFMRTNRSFAYYVHGKSVHPTAEFGFGNLVEMIRNEEANMVSRRGLHSESESQTFSFALPAQFDALYRQVIAHLATATTLNSRSTGAVGLPKDDGTRIAFISRPFPGTPGTRYAIPPEYGRPAVSDITPPVQRSGEDASLKRRAEAHEQIGGFLQRFLDHGFKEADYVIRWRNFFESFFDVETATAGTMYYDPKMAFTEYFFIGRTFDFFVFEVLLFCTVAICTRNYACALVTVLLVSLVLTRVRAFFGHANLARKAYVYRRFLL</sequence>
<organism evidence="2 3">
    <name type="scientific">Hypsibius exemplaris</name>
    <name type="common">Freshwater tardigrade</name>
    <dbReference type="NCBI Taxonomy" id="2072580"/>
    <lineage>
        <taxon>Eukaryota</taxon>
        <taxon>Metazoa</taxon>
        <taxon>Ecdysozoa</taxon>
        <taxon>Tardigrada</taxon>
        <taxon>Eutardigrada</taxon>
        <taxon>Parachela</taxon>
        <taxon>Hypsibioidea</taxon>
        <taxon>Hypsibiidae</taxon>
        <taxon>Hypsibius</taxon>
    </lineage>
</organism>
<dbReference type="PANTHER" id="PTHR21274">
    <property type="entry name" value="MECKELIN"/>
    <property type="match status" value="1"/>
</dbReference>
<reference evidence="3" key="1">
    <citation type="submission" date="2017-01" db="EMBL/GenBank/DDBJ databases">
        <title>Comparative genomics of anhydrobiosis in the tardigrade Hypsibius dujardini.</title>
        <authorList>
            <person name="Yoshida Y."/>
            <person name="Koutsovoulos G."/>
            <person name="Laetsch D."/>
            <person name="Stevens L."/>
            <person name="Kumar S."/>
            <person name="Horikawa D."/>
            <person name="Ishino K."/>
            <person name="Komine S."/>
            <person name="Tomita M."/>
            <person name="Blaxter M."/>
            <person name="Arakawa K."/>
        </authorList>
    </citation>
    <scope>NUCLEOTIDE SEQUENCE [LARGE SCALE GENOMIC DNA]</scope>
    <source>
        <strain evidence="3">Z151</strain>
    </source>
</reference>
<keyword evidence="3" id="KW-1185">Reference proteome</keyword>
<feature type="transmembrane region" description="Helical" evidence="1">
    <location>
        <begin position="462"/>
        <end position="484"/>
    </location>
</feature>
<feature type="transmembrane region" description="Helical" evidence="1">
    <location>
        <begin position="6"/>
        <end position="28"/>
    </location>
</feature>
<name>A0A1W0WDN3_HYPEX</name>
<evidence type="ECO:0000313" key="3">
    <source>
        <dbReference type="Proteomes" id="UP000192578"/>
    </source>
</evidence>
<protein>
    <recommendedName>
        <fullName evidence="4">Meckelin</fullName>
    </recommendedName>
</protein>
<evidence type="ECO:0000256" key="1">
    <source>
        <dbReference type="SAM" id="Phobius"/>
    </source>
</evidence>
<dbReference type="InterPro" id="IPR019170">
    <property type="entry name" value="Meckelin"/>
</dbReference>
<feature type="transmembrane region" description="Helical" evidence="1">
    <location>
        <begin position="40"/>
        <end position="73"/>
    </location>
</feature>
<dbReference type="AlphaFoldDB" id="A0A1W0WDN3"/>
<evidence type="ECO:0008006" key="4">
    <source>
        <dbReference type="Google" id="ProtNLM"/>
    </source>
</evidence>
<dbReference type="EMBL" id="MTYJ01000126">
    <property type="protein sequence ID" value="OQV13309.1"/>
    <property type="molecule type" value="Genomic_DNA"/>
</dbReference>
<dbReference type="Pfam" id="PF09773">
    <property type="entry name" value="Meckelin"/>
    <property type="match status" value="1"/>
</dbReference>
<dbReference type="GO" id="GO:0060271">
    <property type="term" value="P:cilium assembly"/>
    <property type="evidence" value="ECO:0007669"/>
    <property type="project" value="InterPro"/>
</dbReference>
<dbReference type="Proteomes" id="UP000192578">
    <property type="component" value="Unassembled WGS sequence"/>
</dbReference>
<feature type="transmembrane region" description="Helical" evidence="1">
    <location>
        <begin position="490"/>
        <end position="510"/>
    </location>
</feature>
<evidence type="ECO:0000313" key="2">
    <source>
        <dbReference type="EMBL" id="OQV13309.1"/>
    </source>
</evidence>
<keyword evidence="1" id="KW-0472">Membrane</keyword>
<dbReference type="PANTHER" id="PTHR21274:SF0">
    <property type="entry name" value="MECKELIN"/>
    <property type="match status" value="1"/>
</dbReference>
<proteinExistence type="predicted"/>
<comment type="caution">
    <text evidence="2">The sequence shown here is derived from an EMBL/GenBank/DDBJ whole genome shotgun (WGS) entry which is preliminary data.</text>
</comment>
<gene>
    <name evidence="2" type="ORF">BV898_12421</name>
</gene>
<feature type="transmembrane region" description="Helical" evidence="1">
    <location>
        <begin position="93"/>
        <end position="113"/>
    </location>
</feature>
<feature type="transmembrane region" description="Helical" evidence="1">
    <location>
        <begin position="217"/>
        <end position="240"/>
    </location>
</feature>